<name>A0A9R1W8V4_LACSA</name>
<dbReference type="InterPro" id="IPR032438">
    <property type="entry name" value="ERCC3_RAD25_C"/>
</dbReference>
<dbReference type="PROSITE" id="PS51194">
    <property type="entry name" value="HELICASE_CTER"/>
    <property type="match status" value="1"/>
</dbReference>
<evidence type="ECO:0000256" key="4">
    <source>
        <dbReference type="ARBA" id="ARBA00022840"/>
    </source>
</evidence>
<evidence type="ECO:0000259" key="6">
    <source>
        <dbReference type="PROSITE" id="PS51194"/>
    </source>
</evidence>
<keyword evidence="5" id="KW-1133">Transmembrane helix</keyword>
<dbReference type="AlphaFoldDB" id="A0A9R1W8V4"/>
<evidence type="ECO:0000313" key="7">
    <source>
        <dbReference type="EMBL" id="KAJ0222172.1"/>
    </source>
</evidence>
<dbReference type="GO" id="GO:0005524">
    <property type="term" value="F:ATP binding"/>
    <property type="evidence" value="ECO:0007669"/>
    <property type="project" value="UniProtKB-KW"/>
</dbReference>
<dbReference type="GO" id="GO:0016787">
    <property type="term" value="F:hydrolase activity"/>
    <property type="evidence" value="ECO:0007669"/>
    <property type="project" value="UniProtKB-KW"/>
</dbReference>
<evidence type="ECO:0000256" key="1">
    <source>
        <dbReference type="ARBA" id="ARBA00022741"/>
    </source>
</evidence>
<gene>
    <name evidence="7" type="ORF">LSAT_V11C200094720</name>
</gene>
<evidence type="ECO:0000256" key="3">
    <source>
        <dbReference type="ARBA" id="ARBA00022806"/>
    </source>
</evidence>
<dbReference type="EMBL" id="NBSK02000002">
    <property type="protein sequence ID" value="KAJ0222172.1"/>
    <property type="molecule type" value="Genomic_DNA"/>
</dbReference>
<feature type="transmembrane region" description="Helical" evidence="5">
    <location>
        <begin position="14"/>
        <end position="33"/>
    </location>
</feature>
<evidence type="ECO:0000256" key="2">
    <source>
        <dbReference type="ARBA" id="ARBA00022801"/>
    </source>
</evidence>
<proteinExistence type="predicted"/>
<keyword evidence="2" id="KW-0378">Hydrolase</keyword>
<evidence type="ECO:0000313" key="8">
    <source>
        <dbReference type="Proteomes" id="UP000235145"/>
    </source>
</evidence>
<keyword evidence="3" id="KW-0347">Helicase</keyword>
<dbReference type="Gene3D" id="3.40.50.300">
    <property type="entry name" value="P-loop containing nucleotide triphosphate hydrolases"/>
    <property type="match status" value="1"/>
</dbReference>
<dbReference type="GO" id="GO:0004386">
    <property type="term" value="F:helicase activity"/>
    <property type="evidence" value="ECO:0007669"/>
    <property type="project" value="UniProtKB-KW"/>
</dbReference>
<keyword evidence="4" id="KW-0067">ATP-binding</keyword>
<keyword evidence="1" id="KW-0547">Nucleotide-binding</keyword>
<feature type="domain" description="Helicase C-terminal" evidence="6">
    <location>
        <begin position="39"/>
        <end position="189"/>
    </location>
</feature>
<dbReference type="CDD" id="cd18789">
    <property type="entry name" value="SF2_C_XPB"/>
    <property type="match status" value="1"/>
</dbReference>
<reference evidence="7 8" key="1">
    <citation type="journal article" date="2017" name="Nat. Commun.">
        <title>Genome assembly with in vitro proximity ligation data and whole-genome triplication in lettuce.</title>
        <authorList>
            <person name="Reyes-Chin-Wo S."/>
            <person name="Wang Z."/>
            <person name="Yang X."/>
            <person name="Kozik A."/>
            <person name="Arikit S."/>
            <person name="Song C."/>
            <person name="Xia L."/>
            <person name="Froenicke L."/>
            <person name="Lavelle D.O."/>
            <person name="Truco M.J."/>
            <person name="Xia R."/>
            <person name="Zhu S."/>
            <person name="Xu C."/>
            <person name="Xu H."/>
            <person name="Xu X."/>
            <person name="Cox K."/>
            <person name="Korf I."/>
            <person name="Meyers B.C."/>
            <person name="Michelmore R.W."/>
        </authorList>
    </citation>
    <scope>NUCLEOTIDE SEQUENCE [LARGE SCALE GENOMIC DNA]</scope>
    <source>
        <strain evidence="8">cv. Salinas</strain>
        <tissue evidence="7">Seedlings</tissue>
    </source>
</reference>
<accession>A0A9R1W8V4</accession>
<dbReference type="InterPro" id="IPR050615">
    <property type="entry name" value="ATP-dep_DNA_Helicase"/>
</dbReference>
<sequence length="189" mass="21855">MWNVLKCGVQEETGMYVCMIILESIVIQALYVMNPNKFRACEFVIWFHEEQRDDKVIIFADSLFALTEYATKLRKPMIYGATSHIERTKILDEFKIGKKVNTIFLSKVGDNSIDIPEANVVIQISSHVGSRHQEAQRPGRIIRAKGRLQDRMAGGKEEYNAFFYPLVSTNIQMFDEMLHQKQGMFLNNE</sequence>
<keyword evidence="5" id="KW-0472">Membrane</keyword>
<dbReference type="InterPro" id="IPR027417">
    <property type="entry name" value="P-loop_NTPase"/>
</dbReference>
<dbReference type="SMART" id="SM00490">
    <property type="entry name" value="HELICc"/>
    <property type="match status" value="1"/>
</dbReference>
<keyword evidence="5" id="KW-0812">Transmembrane</keyword>
<evidence type="ECO:0000256" key="5">
    <source>
        <dbReference type="SAM" id="Phobius"/>
    </source>
</evidence>
<dbReference type="SUPFAM" id="SSF52540">
    <property type="entry name" value="P-loop containing nucleoside triphosphate hydrolases"/>
    <property type="match status" value="1"/>
</dbReference>
<organism evidence="7 8">
    <name type="scientific">Lactuca sativa</name>
    <name type="common">Garden lettuce</name>
    <dbReference type="NCBI Taxonomy" id="4236"/>
    <lineage>
        <taxon>Eukaryota</taxon>
        <taxon>Viridiplantae</taxon>
        <taxon>Streptophyta</taxon>
        <taxon>Embryophyta</taxon>
        <taxon>Tracheophyta</taxon>
        <taxon>Spermatophyta</taxon>
        <taxon>Magnoliopsida</taxon>
        <taxon>eudicotyledons</taxon>
        <taxon>Gunneridae</taxon>
        <taxon>Pentapetalae</taxon>
        <taxon>asterids</taxon>
        <taxon>campanulids</taxon>
        <taxon>Asterales</taxon>
        <taxon>Asteraceae</taxon>
        <taxon>Cichorioideae</taxon>
        <taxon>Cichorieae</taxon>
        <taxon>Lactucinae</taxon>
        <taxon>Lactuca</taxon>
    </lineage>
</organism>
<comment type="caution">
    <text evidence="7">The sequence shown here is derived from an EMBL/GenBank/DDBJ whole genome shotgun (WGS) entry which is preliminary data.</text>
</comment>
<dbReference type="PANTHER" id="PTHR11274:SF0">
    <property type="entry name" value="GENERAL TRANSCRIPTION AND DNA REPAIR FACTOR IIH HELICASE SUBUNIT XPB"/>
    <property type="match status" value="1"/>
</dbReference>
<dbReference type="Proteomes" id="UP000235145">
    <property type="component" value="Unassembled WGS sequence"/>
</dbReference>
<keyword evidence="8" id="KW-1185">Reference proteome</keyword>
<dbReference type="PRINTS" id="PR00851">
    <property type="entry name" value="XRODRMPGMNTB"/>
</dbReference>
<dbReference type="Pfam" id="PF16203">
    <property type="entry name" value="ERCC3_RAD25_C"/>
    <property type="match status" value="1"/>
</dbReference>
<protein>
    <recommendedName>
        <fullName evidence="6">Helicase C-terminal domain-containing protein</fullName>
    </recommendedName>
</protein>
<dbReference type="InterPro" id="IPR001650">
    <property type="entry name" value="Helicase_C-like"/>
</dbReference>
<dbReference type="PANTHER" id="PTHR11274">
    <property type="entry name" value="RAD25/XP-B DNA REPAIR HELICASE"/>
    <property type="match status" value="1"/>
</dbReference>